<dbReference type="OrthoDB" id="2139270at2759"/>
<dbReference type="STRING" id="246404.A0A507DR58"/>
<keyword evidence="4" id="KW-0805">Transcription regulation</keyword>
<organism evidence="10 11">
    <name type="scientific">Chytriomyces confervae</name>
    <dbReference type="NCBI Taxonomy" id="246404"/>
    <lineage>
        <taxon>Eukaryota</taxon>
        <taxon>Fungi</taxon>
        <taxon>Fungi incertae sedis</taxon>
        <taxon>Chytridiomycota</taxon>
        <taxon>Chytridiomycota incertae sedis</taxon>
        <taxon>Chytridiomycetes</taxon>
        <taxon>Chytridiales</taxon>
        <taxon>Chytriomycetaceae</taxon>
        <taxon>Chytriomyces</taxon>
    </lineage>
</organism>
<feature type="compositionally biased region" description="Low complexity" evidence="8">
    <location>
        <begin position="19"/>
        <end position="45"/>
    </location>
</feature>
<evidence type="ECO:0000256" key="6">
    <source>
        <dbReference type="ARBA" id="ARBA00023242"/>
    </source>
</evidence>
<name>A0A507DR58_9FUNG</name>
<evidence type="ECO:0000256" key="1">
    <source>
        <dbReference type="ARBA" id="ARBA00004123"/>
    </source>
</evidence>
<dbReference type="GO" id="GO:0005634">
    <property type="term" value="C:nucleus"/>
    <property type="evidence" value="ECO:0007669"/>
    <property type="project" value="UniProtKB-SubCell"/>
</dbReference>
<evidence type="ECO:0000259" key="9">
    <source>
        <dbReference type="PROSITE" id="PS51821"/>
    </source>
</evidence>
<comment type="subcellular location">
    <subcellularLocation>
        <location evidence="2">Cytoplasm</location>
    </subcellularLocation>
    <subcellularLocation>
        <location evidence="1">Nucleus</location>
    </subcellularLocation>
</comment>
<evidence type="ECO:0000256" key="7">
    <source>
        <dbReference type="ARBA" id="ARBA00038005"/>
    </source>
</evidence>
<keyword evidence="11" id="KW-1185">Reference proteome</keyword>
<evidence type="ECO:0000256" key="4">
    <source>
        <dbReference type="ARBA" id="ARBA00023015"/>
    </source>
</evidence>
<keyword evidence="6" id="KW-0539">Nucleus</keyword>
<dbReference type="PANTHER" id="PTHR33572">
    <property type="entry name" value="SPORE DEVELOPMENT REGULATOR VOSA"/>
    <property type="match status" value="1"/>
</dbReference>
<dbReference type="PANTHER" id="PTHR33572:SF14">
    <property type="entry name" value="DEVELOPMENTAL AND SECONDARY METABOLISM REGULATOR VEA"/>
    <property type="match status" value="1"/>
</dbReference>
<dbReference type="InterPro" id="IPR038491">
    <property type="entry name" value="Velvet_dom_sf"/>
</dbReference>
<protein>
    <recommendedName>
        <fullName evidence="9">Velvet domain-containing protein</fullName>
    </recommendedName>
</protein>
<feature type="region of interest" description="Disordered" evidence="8">
    <location>
        <begin position="15"/>
        <end position="45"/>
    </location>
</feature>
<dbReference type="Pfam" id="PF11754">
    <property type="entry name" value="Velvet"/>
    <property type="match status" value="1"/>
</dbReference>
<proteinExistence type="inferred from homology"/>
<comment type="caution">
    <text evidence="10">The sequence shown here is derived from an EMBL/GenBank/DDBJ whole genome shotgun (WGS) entry which is preliminary data.</text>
</comment>
<feature type="compositionally biased region" description="Basic and acidic residues" evidence="8">
    <location>
        <begin position="80"/>
        <end position="92"/>
    </location>
</feature>
<comment type="similarity">
    <text evidence="7">Belongs to the velvet family. VeA subfamily.</text>
</comment>
<gene>
    <name evidence="10" type="ORF">CcCBS67573_g09627</name>
</gene>
<evidence type="ECO:0000313" key="10">
    <source>
        <dbReference type="EMBL" id="TPX54016.1"/>
    </source>
</evidence>
<dbReference type="EMBL" id="QEAP01000918">
    <property type="protein sequence ID" value="TPX54016.1"/>
    <property type="molecule type" value="Genomic_DNA"/>
</dbReference>
<keyword evidence="3" id="KW-0963">Cytoplasm</keyword>
<evidence type="ECO:0000256" key="3">
    <source>
        <dbReference type="ARBA" id="ARBA00022490"/>
    </source>
</evidence>
<feature type="region of interest" description="Disordered" evidence="8">
    <location>
        <begin position="177"/>
        <end position="197"/>
    </location>
</feature>
<evidence type="ECO:0000256" key="2">
    <source>
        <dbReference type="ARBA" id="ARBA00004496"/>
    </source>
</evidence>
<dbReference type="Gene3D" id="2.60.40.3960">
    <property type="entry name" value="Velvet domain"/>
    <property type="match status" value="1"/>
</dbReference>
<reference evidence="10 11" key="1">
    <citation type="journal article" date="2019" name="Sci. Rep.">
        <title>Comparative genomics of chytrid fungi reveal insights into the obligate biotrophic and pathogenic lifestyle of Synchytrium endobioticum.</title>
        <authorList>
            <person name="van de Vossenberg B.T.L.H."/>
            <person name="Warris S."/>
            <person name="Nguyen H.D.T."/>
            <person name="van Gent-Pelzer M.P.E."/>
            <person name="Joly D.L."/>
            <person name="van de Geest H.C."/>
            <person name="Bonants P.J.M."/>
            <person name="Smith D.S."/>
            <person name="Levesque C.A."/>
            <person name="van der Lee T.A.J."/>
        </authorList>
    </citation>
    <scope>NUCLEOTIDE SEQUENCE [LARGE SCALE GENOMIC DNA]</scope>
    <source>
        <strain evidence="10 11">CBS 675.73</strain>
    </source>
</reference>
<evidence type="ECO:0000313" key="11">
    <source>
        <dbReference type="Proteomes" id="UP000320333"/>
    </source>
</evidence>
<keyword evidence="5" id="KW-0804">Transcription</keyword>
<dbReference type="PROSITE" id="PS51821">
    <property type="entry name" value="VELVET"/>
    <property type="match status" value="1"/>
</dbReference>
<dbReference type="InterPro" id="IPR037525">
    <property type="entry name" value="Velvet_dom"/>
</dbReference>
<dbReference type="AlphaFoldDB" id="A0A507DR58"/>
<feature type="domain" description="Velvet" evidence="9">
    <location>
        <begin position="100"/>
        <end position="309"/>
    </location>
</feature>
<accession>A0A507DR58</accession>
<dbReference type="GO" id="GO:0005737">
    <property type="term" value="C:cytoplasm"/>
    <property type="evidence" value="ECO:0007669"/>
    <property type="project" value="UniProtKB-SubCell"/>
</dbReference>
<sequence>MDTMTSLLNAAASARQELAANDKAAAEASPSSPSSNSSACSSAPSLATAVAPDTDYVPGAMSDPSLVPHTATHFRTLSSDPHKRGNNQDRLETSNNSALFPTKTVALEILQQPEFARVSGNAAGDRRPIHPPPIIKLCGDRANDTTPYIMFVSLWTVNLQRKVSYFPRHADESHMDYKLINPSESDSSDDANPRSKKRVKYDVLPVPSYSQSQILMGPLVSISTPLYDVQQNWGQFFVYPDLAVRSSGKYRLRFDMYEMATMAYQKNSPIASCYSDVFSVCNPKEYPGISPSTALTRCFARQGVKVRVRAGDDGKCDDGSDS</sequence>
<feature type="region of interest" description="Disordered" evidence="8">
    <location>
        <begin position="76"/>
        <end position="96"/>
    </location>
</feature>
<dbReference type="Proteomes" id="UP000320333">
    <property type="component" value="Unassembled WGS sequence"/>
</dbReference>
<evidence type="ECO:0000256" key="8">
    <source>
        <dbReference type="SAM" id="MobiDB-lite"/>
    </source>
</evidence>
<dbReference type="InterPro" id="IPR021740">
    <property type="entry name" value="Velvet"/>
</dbReference>
<evidence type="ECO:0000256" key="5">
    <source>
        <dbReference type="ARBA" id="ARBA00023163"/>
    </source>
</evidence>